<feature type="compositionally biased region" description="Basic residues" evidence="1">
    <location>
        <begin position="297"/>
        <end position="307"/>
    </location>
</feature>
<dbReference type="AlphaFoldDB" id="A0AAD2HPC8"/>
<proteinExistence type="predicted"/>
<name>A0AAD2HPC8_9AGAR</name>
<dbReference type="EMBL" id="CAVNYO010000440">
    <property type="protein sequence ID" value="CAK5280004.1"/>
    <property type="molecule type" value="Genomic_DNA"/>
</dbReference>
<comment type="caution">
    <text evidence="2">The sequence shown here is derived from an EMBL/GenBank/DDBJ whole genome shotgun (WGS) entry which is preliminary data.</text>
</comment>
<organism evidence="2 3">
    <name type="scientific">Mycena citricolor</name>
    <dbReference type="NCBI Taxonomy" id="2018698"/>
    <lineage>
        <taxon>Eukaryota</taxon>
        <taxon>Fungi</taxon>
        <taxon>Dikarya</taxon>
        <taxon>Basidiomycota</taxon>
        <taxon>Agaricomycotina</taxon>
        <taxon>Agaricomycetes</taxon>
        <taxon>Agaricomycetidae</taxon>
        <taxon>Agaricales</taxon>
        <taxon>Marasmiineae</taxon>
        <taxon>Mycenaceae</taxon>
        <taxon>Mycena</taxon>
    </lineage>
</organism>
<protein>
    <submittedName>
        <fullName evidence="2">Uncharacterized protein</fullName>
    </submittedName>
</protein>
<keyword evidence="3" id="KW-1185">Reference proteome</keyword>
<evidence type="ECO:0000313" key="3">
    <source>
        <dbReference type="Proteomes" id="UP001295794"/>
    </source>
</evidence>
<sequence length="307" mass="34229">MDWGTDQVVVLVFALGGQHFFNKMPAGRIETDVKLSLTGIIGSKVVHYFAPLFDQATTGGKYPPPTVAFLRCEDRATRDTILEEPFIAVNDCVAYWPTRLATTPSEAKRSWTLAYFEMSATTDTNEMTGQIRSAVRERMHTDKEIVRFLDRMTQAMTGSLHKRIDFIALTIDAVYKHDENKSIMVVYMDSAYGTEDEQLTLRGMLRAENYIVSAIRYTAVVDMYDGSIKTCVICKLDDHPSRMCPFTAAKWWGPPDQFSGLPPNHPLKIAAKTQHRNQPLRGGPSRGGGRGGGRGGRGGRFRGRGGR</sequence>
<feature type="region of interest" description="Disordered" evidence="1">
    <location>
        <begin position="270"/>
        <end position="307"/>
    </location>
</feature>
<gene>
    <name evidence="2" type="ORF">MYCIT1_LOCUS30430</name>
</gene>
<reference evidence="2" key="1">
    <citation type="submission" date="2023-11" db="EMBL/GenBank/DDBJ databases">
        <authorList>
            <person name="De Vega J J."/>
            <person name="De Vega J J."/>
        </authorList>
    </citation>
    <scope>NUCLEOTIDE SEQUENCE</scope>
</reference>
<evidence type="ECO:0000313" key="2">
    <source>
        <dbReference type="EMBL" id="CAK5280004.1"/>
    </source>
</evidence>
<dbReference type="Proteomes" id="UP001295794">
    <property type="component" value="Unassembled WGS sequence"/>
</dbReference>
<accession>A0AAD2HPC8</accession>
<evidence type="ECO:0000256" key="1">
    <source>
        <dbReference type="SAM" id="MobiDB-lite"/>
    </source>
</evidence>
<feature type="compositionally biased region" description="Gly residues" evidence="1">
    <location>
        <begin position="284"/>
        <end position="296"/>
    </location>
</feature>